<proteinExistence type="predicted"/>
<comment type="caution">
    <text evidence="1">The sequence shown here is derived from an EMBL/GenBank/DDBJ whole genome shotgun (WGS) entry which is preliminary data.</text>
</comment>
<name>A0ACC0KEG6_CHOFU</name>
<evidence type="ECO:0000313" key="1">
    <source>
        <dbReference type="EMBL" id="KAI8434708.1"/>
    </source>
</evidence>
<accession>A0ACC0KEG6</accession>
<dbReference type="EMBL" id="CM046105">
    <property type="protein sequence ID" value="KAI8434708.1"/>
    <property type="molecule type" value="Genomic_DNA"/>
</dbReference>
<gene>
    <name evidence="1" type="ORF">MSG28_003234</name>
</gene>
<dbReference type="Proteomes" id="UP001064048">
    <property type="component" value="Chromosome 5"/>
</dbReference>
<keyword evidence="2" id="KW-1185">Reference proteome</keyword>
<reference evidence="1 2" key="1">
    <citation type="journal article" date="2022" name="Genome Biol. Evol.">
        <title>The Spruce Budworm Genome: Reconstructing the Evolutionary History of Antifreeze Proteins.</title>
        <authorList>
            <person name="Beliveau C."/>
            <person name="Gagne P."/>
            <person name="Picq S."/>
            <person name="Vernygora O."/>
            <person name="Keeling C.I."/>
            <person name="Pinkney K."/>
            <person name="Doucet D."/>
            <person name="Wen F."/>
            <person name="Johnston J.S."/>
            <person name="Maaroufi H."/>
            <person name="Boyle B."/>
            <person name="Laroche J."/>
            <person name="Dewar K."/>
            <person name="Juretic N."/>
            <person name="Blackburn G."/>
            <person name="Nisole A."/>
            <person name="Brunet B."/>
            <person name="Brandao M."/>
            <person name="Lumley L."/>
            <person name="Duan J."/>
            <person name="Quan G."/>
            <person name="Lucarotti C.J."/>
            <person name="Roe A.D."/>
            <person name="Sperling F.A.H."/>
            <person name="Levesque R.C."/>
            <person name="Cusson M."/>
        </authorList>
    </citation>
    <scope>NUCLEOTIDE SEQUENCE [LARGE SCALE GENOMIC DNA]</scope>
    <source>
        <strain evidence="1">Glfc:IPQL:Cfum</strain>
    </source>
</reference>
<protein>
    <submittedName>
        <fullName evidence="1">Uncharacterized protein</fullName>
    </submittedName>
</protein>
<sequence>MLCSDACVPADANVFSDIIINTITLEVISEIQKELETCDVISLVFLLYDVPDTALQRLIVLQRVSKDIEGNHLDLLNDWALHAQKMGGTWRQQFLEALAVCQLYSILKKMGCHVPSIKERYSSNEPHMNSYINPIKIALYQLCENMTSYTFNNLKKSLDSFDLNVMQYDTCELVFLELMCRKFITVNHCSYEKGAVGQDCKVENITKIIDRFPEMSHYATMLKNMETQLNQNLETASTSTPSPDAKSNVKTKDSSFTKPDEFNDIYNMITELHIDDLPIDLKSDRKTMRKDSYPIKNKERVGQHRAQQRQEAFETRTGSTKDKVMLEKTMHSLNFDVITKDNLNRKEMLAFIQEVLQKKVSKDDSVFVLCILSHGIKGHVYAADSVAIKVDYIQNMLDDIMLLRGIPKVLILQACQVDGDEEPHGLAADGPQYSPRKTDFLVCWATAPELEAYRNPKHGSLFIQILCGTIDKYIETEHLEELFTKVRNDVIALCVSKKRDQVPICQTTLTKKLVFTKSCWI</sequence>
<evidence type="ECO:0000313" key="2">
    <source>
        <dbReference type="Proteomes" id="UP001064048"/>
    </source>
</evidence>
<organism evidence="1 2">
    <name type="scientific">Choristoneura fumiferana</name>
    <name type="common">Spruce budworm moth</name>
    <name type="synonym">Archips fumiferana</name>
    <dbReference type="NCBI Taxonomy" id="7141"/>
    <lineage>
        <taxon>Eukaryota</taxon>
        <taxon>Metazoa</taxon>
        <taxon>Ecdysozoa</taxon>
        <taxon>Arthropoda</taxon>
        <taxon>Hexapoda</taxon>
        <taxon>Insecta</taxon>
        <taxon>Pterygota</taxon>
        <taxon>Neoptera</taxon>
        <taxon>Endopterygota</taxon>
        <taxon>Lepidoptera</taxon>
        <taxon>Glossata</taxon>
        <taxon>Ditrysia</taxon>
        <taxon>Tortricoidea</taxon>
        <taxon>Tortricidae</taxon>
        <taxon>Tortricinae</taxon>
        <taxon>Choristoneura</taxon>
    </lineage>
</organism>